<dbReference type="InterPro" id="IPR009057">
    <property type="entry name" value="Homeodomain-like_sf"/>
</dbReference>
<dbReference type="Proteomes" id="UP000189677">
    <property type="component" value="Chromosome"/>
</dbReference>
<protein>
    <submittedName>
        <fullName evidence="5">TetR family transcriptional regulator</fullName>
    </submittedName>
</protein>
<dbReference type="Gene3D" id="1.10.357.10">
    <property type="entry name" value="Tetracycline Repressor, domain 2"/>
    <property type="match status" value="1"/>
</dbReference>
<sequence length="243" mass="26631">MPEARRGGAVERESQDSATRDGSADGAGKPRRRQARGERRIAQLLEAAGRVFCASGYTAASTNSIAREAGVSPGTLYQFFPNKEAIAVELGDVLLNRWRTTYGQAFTPAHMNLPLPEMLDAILDPLITFNCENPAFAVLMHGSEIPGQVTEEHDLLHSTLLTRIEETLGSYLPDTPRAERTRTAEFAFALFKGGMDLILSHEGEEREAYIGELKIAMFRYLCPVVGDALPQRPPPRETTGAES</sequence>
<keyword evidence="1 2" id="KW-0238">DNA-binding</keyword>
<organism evidence="5 6">
    <name type="scientific">Streptomyces niveus</name>
    <name type="common">Streptomyces spheroides</name>
    <dbReference type="NCBI Taxonomy" id="193462"/>
    <lineage>
        <taxon>Bacteria</taxon>
        <taxon>Bacillati</taxon>
        <taxon>Actinomycetota</taxon>
        <taxon>Actinomycetes</taxon>
        <taxon>Kitasatosporales</taxon>
        <taxon>Streptomycetaceae</taxon>
        <taxon>Streptomyces</taxon>
    </lineage>
</organism>
<proteinExistence type="predicted"/>
<dbReference type="PANTHER" id="PTHR30055">
    <property type="entry name" value="HTH-TYPE TRANSCRIPTIONAL REGULATOR RUTR"/>
    <property type="match status" value="1"/>
</dbReference>
<dbReference type="AlphaFoldDB" id="A0A1U9QX10"/>
<keyword evidence="6" id="KW-1185">Reference proteome</keyword>
<accession>A0A1U9QX10</accession>
<evidence type="ECO:0000313" key="6">
    <source>
        <dbReference type="Proteomes" id="UP000189677"/>
    </source>
</evidence>
<dbReference type="PROSITE" id="PS01081">
    <property type="entry name" value="HTH_TETR_1"/>
    <property type="match status" value="1"/>
</dbReference>
<dbReference type="RefSeq" id="WP_420543084.1">
    <property type="nucleotide sequence ID" value="NZ_CP018047.1"/>
</dbReference>
<reference evidence="5 6" key="1">
    <citation type="submission" date="2016-11" db="EMBL/GenBank/DDBJ databases">
        <title>Complete genome sequence of Streptomyces niveus SCSIO 3406.</title>
        <authorList>
            <person name="Zhu Q."/>
            <person name="Cheng W."/>
            <person name="Song Y."/>
            <person name="Li Q."/>
            <person name="Ju J."/>
        </authorList>
    </citation>
    <scope>NUCLEOTIDE SEQUENCE [LARGE SCALE GENOMIC DNA]</scope>
    <source>
        <strain evidence="5 6">SCSIO 3406</strain>
    </source>
</reference>
<gene>
    <name evidence="5" type="ORF">BBN63_23030</name>
</gene>
<evidence type="ECO:0000256" key="3">
    <source>
        <dbReference type="SAM" id="MobiDB-lite"/>
    </source>
</evidence>
<dbReference type="PANTHER" id="PTHR30055:SF226">
    <property type="entry name" value="HTH-TYPE TRANSCRIPTIONAL REGULATOR PKSA"/>
    <property type="match status" value="1"/>
</dbReference>
<dbReference type="Pfam" id="PF00440">
    <property type="entry name" value="TetR_N"/>
    <property type="match status" value="1"/>
</dbReference>
<feature type="domain" description="HTH tetR-type" evidence="4">
    <location>
        <begin position="38"/>
        <end position="98"/>
    </location>
</feature>
<dbReference type="Pfam" id="PF17928">
    <property type="entry name" value="TetR_C_22"/>
    <property type="match status" value="1"/>
</dbReference>
<dbReference type="InterPro" id="IPR023772">
    <property type="entry name" value="DNA-bd_HTH_TetR-type_CS"/>
</dbReference>
<dbReference type="InterPro" id="IPR001647">
    <property type="entry name" value="HTH_TetR"/>
</dbReference>
<dbReference type="EMBL" id="CP018047">
    <property type="protein sequence ID" value="AQU68649.1"/>
    <property type="molecule type" value="Genomic_DNA"/>
</dbReference>
<name>A0A1U9QX10_STRNV</name>
<dbReference type="KEGG" id="snw:BBN63_23030"/>
<feature type="DNA-binding region" description="H-T-H motif" evidence="2">
    <location>
        <begin position="61"/>
        <end position="80"/>
    </location>
</feature>
<dbReference type="PROSITE" id="PS50977">
    <property type="entry name" value="HTH_TETR_2"/>
    <property type="match status" value="1"/>
</dbReference>
<feature type="compositionally biased region" description="Basic and acidic residues" evidence="3">
    <location>
        <begin position="1"/>
        <end position="23"/>
    </location>
</feature>
<dbReference type="GO" id="GO:0003700">
    <property type="term" value="F:DNA-binding transcription factor activity"/>
    <property type="evidence" value="ECO:0007669"/>
    <property type="project" value="TreeGrafter"/>
</dbReference>
<feature type="region of interest" description="Disordered" evidence="3">
    <location>
        <begin position="1"/>
        <end position="37"/>
    </location>
</feature>
<evidence type="ECO:0000259" key="4">
    <source>
        <dbReference type="PROSITE" id="PS50977"/>
    </source>
</evidence>
<dbReference type="SUPFAM" id="SSF46689">
    <property type="entry name" value="Homeodomain-like"/>
    <property type="match status" value="1"/>
</dbReference>
<dbReference type="InterPro" id="IPR050109">
    <property type="entry name" value="HTH-type_TetR-like_transc_reg"/>
</dbReference>
<dbReference type="PRINTS" id="PR00455">
    <property type="entry name" value="HTHTETR"/>
</dbReference>
<evidence type="ECO:0000313" key="5">
    <source>
        <dbReference type="EMBL" id="AQU68649.1"/>
    </source>
</evidence>
<dbReference type="GO" id="GO:0000976">
    <property type="term" value="F:transcription cis-regulatory region binding"/>
    <property type="evidence" value="ECO:0007669"/>
    <property type="project" value="TreeGrafter"/>
</dbReference>
<evidence type="ECO:0000256" key="2">
    <source>
        <dbReference type="PROSITE-ProRule" id="PRU00335"/>
    </source>
</evidence>
<dbReference type="InterPro" id="IPR041674">
    <property type="entry name" value="TetR_C_22"/>
</dbReference>
<evidence type="ECO:0000256" key="1">
    <source>
        <dbReference type="ARBA" id="ARBA00023125"/>
    </source>
</evidence>